<comment type="caution">
    <text evidence="5">The sequence shown here is derived from an EMBL/GenBank/DDBJ whole genome shotgun (WGS) entry which is preliminary data.</text>
</comment>
<dbReference type="NCBIfam" id="NF008607">
    <property type="entry name" value="PRK11579.1"/>
    <property type="match status" value="1"/>
</dbReference>
<dbReference type="Proteomes" id="UP000434639">
    <property type="component" value="Unassembled WGS sequence"/>
</dbReference>
<evidence type="ECO:0000256" key="2">
    <source>
        <dbReference type="ARBA" id="ARBA00023002"/>
    </source>
</evidence>
<organism evidence="5 6">
    <name type="scientific">Metabacillus mangrovi</name>
    <dbReference type="NCBI Taxonomy" id="1491830"/>
    <lineage>
        <taxon>Bacteria</taxon>
        <taxon>Bacillati</taxon>
        <taxon>Bacillota</taxon>
        <taxon>Bacilli</taxon>
        <taxon>Bacillales</taxon>
        <taxon>Bacillaceae</taxon>
        <taxon>Metabacillus</taxon>
    </lineage>
</organism>
<evidence type="ECO:0000313" key="6">
    <source>
        <dbReference type="Proteomes" id="UP000434639"/>
    </source>
</evidence>
<dbReference type="RefSeq" id="WP_155111665.1">
    <property type="nucleotide sequence ID" value="NZ_WMIB01000004.1"/>
</dbReference>
<keyword evidence="2" id="KW-0560">Oxidoreductase</keyword>
<sequence length="347" mass="39275">MEKIRTGLVGFGLSGQVFHAPFLHVHPGFELTKVAERSQNLAKTAYPYIQRVRSYEELLEDESIELVIITTPNEFHYPMIKDALYKGKHVIVEKPFTIASAEGYELQELAKERSLLLSVYHNRRWDGDFMTVQSIVNQELLGNVHSYEAHFDRFETEVNSDQWREKAQPGAGIVYDLGSHLIDQALTLFGQPYEISADIWVQREGGHTDDAFSIRLHYPGLTAELKSGVLVREPGPRYLVHGSRGSFVKYGIDPQEGRLKLGALPTDLTGTEEEKEWGILNTEMSGLHYKGRVETIPGQYMAYYDQFYKAVREGGDVPVTADSAARVIKVIECAKMSAEEKRSVPFF</sequence>
<keyword evidence="6" id="KW-1185">Reference proteome</keyword>
<dbReference type="PANTHER" id="PTHR43708">
    <property type="entry name" value="CONSERVED EXPRESSED OXIDOREDUCTASE (EUROFUNG)"/>
    <property type="match status" value="1"/>
</dbReference>
<dbReference type="Gene3D" id="3.40.50.720">
    <property type="entry name" value="NAD(P)-binding Rossmann-like Domain"/>
    <property type="match status" value="1"/>
</dbReference>
<protein>
    <submittedName>
        <fullName evidence="5">Oxidoreductase</fullName>
    </submittedName>
</protein>
<dbReference type="InterPro" id="IPR000683">
    <property type="entry name" value="Gfo/Idh/MocA-like_OxRdtase_N"/>
</dbReference>
<dbReference type="Gene3D" id="3.30.360.10">
    <property type="entry name" value="Dihydrodipicolinate Reductase, domain 2"/>
    <property type="match status" value="1"/>
</dbReference>
<comment type="similarity">
    <text evidence="1">Belongs to the Gfo/Idh/MocA family.</text>
</comment>
<dbReference type="Pfam" id="PF02894">
    <property type="entry name" value="GFO_IDH_MocA_C"/>
    <property type="match status" value="1"/>
</dbReference>
<dbReference type="OrthoDB" id="9815825at2"/>
<reference evidence="5 6" key="1">
    <citation type="journal article" date="2017" name="Int. J. Syst. Evol. Microbiol.">
        <title>Bacillus mangrovi sp. nov., isolated from a sediment sample from a mangrove forest.</title>
        <authorList>
            <person name="Gupta V."/>
            <person name="Singh P.K."/>
            <person name="Korpole S."/>
            <person name="Tanuku N.R.S."/>
            <person name="Pinnaka A.K."/>
        </authorList>
    </citation>
    <scope>NUCLEOTIDE SEQUENCE [LARGE SCALE GENOMIC DNA]</scope>
    <source>
        <strain evidence="5 6">KCTC 33872</strain>
    </source>
</reference>
<dbReference type="GO" id="GO:0016491">
    <property type="term" value="F:oxidoreductase activity"/>
    <property type="evidence" value="ECO:0007669"/>
    <property type="project" value="UniProtKB-KW"/>
</dbReference>
<feature type="domain" description="Gfo/Idh/MocA-like oxidoreductase N-terminal" evidence="3">
    <location>
        <begin position="4"/>
        <end position="121"/>
    </location>
</feature>
<dbReference type="InterPro" id="IPR051317">
    <property type="entry name" value="Gfo/Idh/MocA_oxidoreduct"/>
</dbReference>
<evidence type="ECO:0000259" key="3">
    <source>
        <dbReference type="Pfam" id="PF01408"/>
    </source>
</evidence>
<dbReference type="Pfam" id="PF01408">
    <property type="entry name" value="GFO_IDH_MocA"/>
    <property type="match status" value="1"/>
</dbReference>
<dbReference type="AlphaFoldDB" id="A0A7X2S3Q9"/>
<evidence type="ECO:0000256" key="1">
    <source>
        <dbReference type="ARBA" id="ARBA00010928"/>
    </source>
</evidence>
<dbReference type="InterPro" id="IPR036291">
    <property type="entry name" value="NAD(P)-bd_dom_sf"/>
</dbReference>
<dbReference type="GO" id="GO:0000166">
    <property type="term" value="F:nucleotide binding"/>
    <property type="evidence" value="ECO:0007669"/>
    <property type="project" value="InterPro"/>
</dbReference>
<proteinExistence type="inferred from homology"/>
<dbReference type="PANTHER" id="PTHR43708:SF5">
    <property type="entry name" value="CONSERVED EXPRESSED OXIDOREDUCTASE (EUROFUNG)-RELATED"/>
    <property type="match status" value="1"/>
</dbReference>
<evidence type="ECO:0000259" key="4">
    <source>
        <dbReference type="Pfam" id="PF02894"/>
    </source>
</evidence>
<dbReference type="InterPro" id="IPR004104">
    <property type="entry name" value="Gfo/Idh/MocA-like_OxRdtase_C"/>
</dbReference>
<dbReference type="SUPFAM" id="SSF51735">
    <property type="entry name" value="NAD(P)-binding Rossmann-fold domains"/>
    <property type="match status" value="1"/>
</dbReference>
<evidence type="ECO:0000313" key="5">
    <source>
        <dbReference type="EMBL" id="MTH53139.1"/>
    </source>
</evidence>
<feature type="domain" description="Gfo/Idh/MocA-like oxidoreductase C-terminal" evidence="4">
    <location>
        <begin position="136"/>
        <end position="345"/>
    </location>
</feature>
<gene>
    <name evidence="5" type="ORF">GKZ89_06910</name>
</gene>
<dbReference type="EMBL" id="WMIB01000004">
    <property type="protein sequence ID" value="MTH53139.1"/>
    <property type="molecule type" value="Genomic_DNA"/>
</dbReference>
<accession>A0A7X2S3Q9</accession>
<name>A0A7X2S3Q9_9BACI</name>